<dbReference type="Gene3D" id="2.40.50.140">
    <property type="entry name" value="Nucleic acid-binding proteins"/>
    <property type="match status" value="1"/>
</dbReference>
<dbReference type="STRING" id="70996.SE18_15345"/>
<feature type="binding site" evidence="4">
    <location>
        <position position="312"/>
    </location>
    <ligand>
        <name>S-adenosyl-L-methionine</name>
        <dbReference type="ChEBI" id="CHEBI:59789"/>
    </ligand>
</feature>
<dbReference type="Pfam" id="PF01938">
    <property type="entry name" value="TRAM"/>
    <property type="match status" value="1"/>
</dbReference>
<sequence>MGNQMNDFEWPRELQTTIDGLAQGGDGVGRYAGRPVFVAAALPGEQVRVRLTERRNGWARGVLLEPPSNPAAERVTPPCPVYQRCGGCDWQHQTIESQRQAKQTILAEQLRFVAQTDQAEVAVTAAAEPWHYRSVARVHIDGRQVGFYAAGGRQIVEFEQCLIIDPRLNTAIERLKPLLPLVGLREISLRLSTTDGTIHGHLLGQGQSGWRSWARRWLAADKTIAGVSAETREGWMALAGAEYLYEQLGNVRLRITPTSFFQANVERARAVLQQIEQFLPLNNTTRLLDGFCGVGTFLLPLAHKIGHGWGIEEHPAAIRDAQASAKANQLTNVTLKTGKVEAILPQLKQQFDLAIVDPPRRGVEPVALNALIAAEPTMIAYVSCHPGTLARDIKILQAGGYSIQHAQPYDFFPQTSHVESLVLLSKV</sequence>
<evidence type="ECO:0000259" key="6">
    <source>
        <dbReference type="PROSITE" id="PS50926"/>
    </source>
</evidence>
<dbReference type="PROSITE" id="PS50926">
    <property type="entry name" value="TRAM"/>
    <property type="match status" value="1"/>
</dbReference>
<dbReference type="InterPro" id="IPR002792">
    <property type="entry name" value="TRAM_dom"/>
</dbReference>
<dbReference type="SUPFAM" id="SSF53335">
    <property type="entry name" value="S-adenosyl-L-methionine-dependent methyltransferases"/>
    <property type="match status" value="1"/>
</dbReference>
<keyword evidence="3 4" id="KW-0949">S-adenosyl-L-methionine</keyword>
<dbReference type="GO" id="GO:0070041">
    <property type="term" value="F:rRNA (uridine-C5-)-methyltransferase activity"/>
    <property type="evidence" value="ECO:0007669"/>
    <property type="project" value="TreeGrafter"/>
</dbReference>
<keyword evidence="1 4" id="KW-0489">Methyltransferase</keyword>
<dbReference type="InterPro" id="IPR030390">
    <property type="entry name" value="MeTrfase_TrmA_AS"/>
</dbReference>
<gene>
    <name evidence="7" type="ORF">SE18_15345</name>
</gene>
<dbReference type="PROSITE" id="PS51687">
    <property type="entry name" value="SAM_MT_RNA_M5U"/>
    <property type="match status" value="1"/>
</dbReference>
<dbReference type="AlphaFoldDB" id="A0A0P6Y2X4"/>
<keyword evidence="8" id="KW-1185">Reference proteome</keyword>
<feature type="active site" description="Nucleophile" evidence="4">
    <location>
        <position position="384"/>
    </location>
</feature>
<dbReference type="Gene3D" id="3.40.50.150">
    <property type="entry name" value="Vaccinia Virus protein VP39"/>
    <property type="match status" value="1"/>
</dbReference>
<dbReference type="Pfam" id="PF05958">
    <property type="entry name" value="tRNA_U5-meth_tr"/>
    <property type="match status" value="1"/>
</dbReference>
<dbReference type="InterPro" id="IPR029063">
    <property type="entry name" value="SAM-dependent_MTases_sf"/>
</dbReference>
<name>A0A0P6Y2X4_9CHLR</name>
<reference evidence="7 8" key="1">
    <citation type="submission" date="2015-07" db="EMBL/GenBank/DDBJ databases">
        <title>Whole genome sequence of Herpetosiphon geysericola DSM 7119.</title>
        <authorList>
            <person name="Hemp J."/>
            <person name="Ward L.M."/>
            <person name="Pace L.A."/>
            <person name="Fischer W.W."/>
        </authorList>
    </citation>
    <scope>NUCLEOTIDE SEQUENCE [LARGE SCALE GENOMIC DNA]</scope>
    <source>
        <strain evidence="7 8">DSM 7119</strain>
    </source>
</reference>
<dbReference type="EMBL" id="LGKP01000022">
    <property type="protein sequence ID" value="KPL86215.1"/>
    <property type="molecule type" value="Genomic_DNA"/>
</dbReference>
<feature type="domain" description="TRAM" evidence="6">
    <location>
        <begin position="1"/>
        <end position="65"/>
    </location>
</feature>
<dbReference type="Gene3D" id="2.40.50.1070">
    <property type="match status" value="1"/>
</dbReference>
<dbReference type="InterPro" id="IPR012340">
    <property type="entry name" value="NA-bd_OB-fold"/>
</dbReference>
<dbReference type="PANTHER" id="PTHR11061">
    <property type="entry name" value="RNA M5U METHYLTRANSFERASE"/>
    <property type="match status" value="1"/>
</dbReference>
<comment type="similarity">
    <text evidence="4">Belongs to the class I-like SAM-binding methyltransferase superfamily. RNA M5U methyltransferase family.</text>
</comment>
<evidence type="ECO:0000313" key="8">
    <source>
        <dbReference type="Proteomes" id="UP000050277"/>
    </source>
</evidence>
<dbReference type="SUPFAM" id="SSF50249">
    <property type="entry name" value="Nucleic acid-binding proteins"/>
    <property type="match status" value="1"/>
</dbReference>
<evidence type="ECO:0000313" key="7">
    <source>
        <dbReference type="EMBL" id="KPL86215.1"/>
    </source>
</evidence>
<feature type="binding site" evidence="4">
    <location>
        <position position="357"/>
    </location>
    <ligand>
        <name>S-adenosyl-L-methionine</name>
        <dbReference type="ChEBI" id="CHEBI:59789"/>
    </ligand>
</feature>
<protein>
    <recommendedName>
        <fullName evidence="6">TRAM domain-containing protein</fullName>
    </recommendedName>
</protein>
<keyword evidence="2 4" id="KW-0808">Transferase</keyword>
<proteinExistence type="inferred from homology"/>
<feature type="binding site" evidence="4">
    <location>
        <position position="291"/>
    </location>
    <ligand>
        <name>S-adenosyl-L-methionine</name>
        <dbReference type="ChEBI" id="CHEBI:59789"/>
    </ligand>
</feature>
<dbReference type="InterPro" id="IPR010280">
    <property type="entry name" value="U5_MeTrfase_fam"/>
</dbReference>
<evidence type="ECO:0000256" key="4">
    <source>
        <dbReference type="PROSITE-ProRule" id="PRU01024"/>
    </source>
</evidence>
<organism evidence="7 8">
    <name type="scientific">Herpetosiphon geysericola</name>
    <dbReference type="NCBI Taxonomy" id="70996"/>
    <lineage>
        <taxon>Bacteria</taxon>
        <taxon>Bacillati</taxon>
        <taxon>Chloroflexota</taxon>
        <taxon>Chloroflexia</taxon>
        <taxon>Herpetosiphonales</taxon>
        <taxon>Herpetosiphonaceae</taxon>
        <taxon>Herpetosiphon</taxon>
    </lineage>
</organism>
<evidence type="ECO:0000256" key="5">
    <source>
        <dbReference type="PROSITE-ProRule" id="PRU10015"/>
    </source>
</evidence>
<evidence type="ECO:0000256" key="3">
    <source>
        <dbReference type="ARBA" id="ARBA00022691"/>
    </source>
</evidence>
<dbReference type="PANTHER" id="PTHR11061:SF30">
    <property type="entry name" value="TRNA (URACIL(54)-C(5))-METHYLTRANSFERASE"/>
    <property type="match status" value="1"/>
</dbReference>
<evidence type="ECO:0000256" key="1">
    <source>
        <dbReference type="ARBA" id="ARBA00022603"/>
    </source>
</evidence>
<dbReference type="CDD" id="cd02440">
    <property type="entry name" value="AdoMet_MTases"/>
    <property type="match status" value="1"/>
</dbReference>
<comment type="caution">
    <text evidence="7">The sequence shown here is derived from an EMBL/GenBank/DDBJ whole genome shotgun (WGS) entry which is preliminary data.</text>
</comment>
<dbReference type="GO" id="GO:0070475">
    <property type="term" value="P:rRNA base methylation"/>
    <property type="evidence" value="ECO:0007669"/>
    <property type="project" value="TreeGrafter"/>
</dbReference>
<evidence type="ECO:0000256" key="2">
    <source>
        <dbReference type="ARBA" id="ARBA00022679"/>
    </source>
</evidence>
<dbReference type="PROSITE" id="PS01230">
    <property type="entry name" value="TRMA_1"/>
    <property type="match status" value="1"/>
</dbReference>
<dbReference type="NCBIfam" id="TIGR00479">
    <property type="entry name" value="rumA"/>
    <property type="match status" value="1"/>
</dbReference>
<accession>A0A0P6Y2X4</accession>
<feature type="binding site" evidence="4">
    <location>
        <position position="262"/>
    </location>
    <ligand>
        <name>S-adenosyl-L-methionine</name>
        <dbReference type="ChEBI" id="CHEBI:59789"/>
    </ligand>
</feature>
<dbReference type="Proteomes" id="UP000050277">
    <property type="component" value="Unassembled WGS sequence"/>
</dbReference>
<feature type="active site" evidence="5">
    <location>
        <position position="384"/>
    </location>
</feature>